<dbReference type="PANTHER" id="PTHR30163">
    <property type="entry name" value="MEMBRANE-BOUND LYTIC MUREIN TRANSGLYCOSYLASE B"/>
    <property type="match status" value="1"/>
</dbReference>
<dbReference type="Proteomes" id="UP000244729">
    <property type="component" value="Chromosome"/>
</dbReference>
<reference evidence="3 4" key="1">
    <citation type="submission" date="2018-04" db="EMBL/GenBank/DDBJ databases">
        <authorList>
            <person name="Li J."/>
        </authorList>
    </citation>
    <scope>NUCLEOTIDE SEQUENCE [LARGE SCALE GENOMIC DNA]</scope>
    <source>
        <strain evidence="4">30A</strain>
    </source>
</reference>
<dbReference type="CDD" id="cd13399">
    <property type="entry name" value="Slt35-like"/>
    <property type="match status" value="1"/>
</dbReference>
<evidence type="ECO:0000259" key="2">
    <source>
        <dbReference type="Pfam" id="PF13406"/>
    </source>
</evidence>
<dbReference type="AlphaFoldDB" id="A0A2S0WZ33"/>
<proteinExistence type="predicted"/>
<keyword evidence="1" id="KW-1133">Transmembrane helix</keyword>
<keyword evidence="1" id="KW-0472">Membrane</keyword>
<dbReference type="PANTHER" id="PTHR30163:SF8">
    <property type="entry name" value="LYTIC MUREIN TRANSGLYCOSYLASE"/>
    <property type="match status" value="1"/>
</dbReference>
<feature type="domain" description="Transglycosylase SLT" evidence="2">
    <location>
        <begin position="189"/>
        <end position="233"/>
    </location>
</feature>
<dbReference type="SUPFAM" id="SSF53955">
    <property type="entry name" value="Lysozyme-like"/>
    <property type="match status" value="1"/>
</dbReference>
<dbReference type="InterPro" id="IPR023346">
    <property type="entry name" value="Lysozyme-like_dom_sf"/>
</dbReference>
<keyword evidence="4" id="KW-1185">Reference proteome</keyword>
<dbReference type="KEGG" id="agm:DCE93_13015"/>
<keyword evidence="1" id="KW-0812">Transmembrane</keyword>
<accession>A0A2S0WZ33</accession>
<dbReference type="RefSeq" id="WP_108596251.1">
    <property type="nucleotide sequence ID" value="NZ_CP028913.1"/>
</dbReference>
<evidence type="ECO:0000313" key="3">
    <source>
        <dbReference type="EMBL" id="AWB96454.1"/>
    </source>
</evidence>
<protein>
    <submittedName>
        <fullName evidence="3">Murein transglycosylase</fullName>
    </submittedName>
</protein>
<feature type="transmembrane region" description="Helical" evidence="1">
    <location>
        <begin position="17"/>
        <end position="40"/>
    </location>
</feature>
<dbReference type="GO" id="GO:0008933">
    <property type="term" value="F:peptidoglycan lytic transglycosylase activity"/>
    <property type="evidence" value="ECO:0007669"/>
    <property type="project" value="TreeGrafter"/>
</dbReference>
<sequence>MPSPGDRTPRAASAPRWAAVCVVAAFVGLLGWLVGGVFAYSEPGAHDRLASSLVSDAIDPVAEPPAGLAELAAPDAAPASVRGNADRVDPAWAAATATRTGIPVRAVRAYAGAELAIRGESPDCHLGWSTLAGIGHLESGHGTHAGSALDERGVARPAILGPDLDGTEFAAIDDTDGGLIDGSARVDRAVGPMQFIPSTWARWGADGDGEGTADPQQIDDAALAAGRYLCSSGDLSDPSGWRRAIFSYNHVEAYVDAVADAANRYAQSAPE</sequence>
<dbReference type="InterPro" id="IPR031304">
    <property type="entry name" value="SLT_2"/>
</dbReference>
<dbReference type="InterPro" id="IPR043426">
    <property type="entry name" value="MltB-like"/>
</dbReference>
<evidence type="ECO:0000256" key="1">
    <source>
        <dbReference type="SAM" id="Phobius"/>
    </source>
</evidence>
<dbReference type="EMBL" id="CP028913">
    <property type="protein sequence ID" value="AWB96454.1"/>
    <property type="molecule type" value="Genomic_DNA"/>
</dbReference>
<dbReference type="Gene3D" id="1.10.530.10">
    <property type="match status" value="1"/>
</dbReference>
<evidence type="ECO:0000313" key="4">
    <source>
        <dbReference type="Proteomes" id="UP000244729"/>
    </source>
</evidence>
<dbReference type="Pfam" id="PF13406">
    <property type="entry name" value="SLT_2"/>
    <property type="match status" value="1"/>
</dbReference>
<name>A0A2S0WZ33_9MICO</name>
<dbReference type="OrthoDB" id="9796191at2"/>
<gene>
    <name evidence="3" type="ORF">DCE93_13015</name>
</gene>
<dbReference type="GO" id="GO:0009253">
    <property type="term" value="P:peptidoglycan catabolic process"/>
    <property type="evidence" value="ECO:0007669"/>
    <property type="project" value="TreeGrafter"/>
</dbReference>
<organism evidence="3 4">
    <name type="scientific">Agromyces badenianii</name>
    <dbReference type="NCBI Taxonomy" id="2080742"/>
    <lineage>
        <taxon>Bacteria</taxon>
        <taxon>Bacillati</taxon>
        <taxon>Actinomycetota</taxon>
        <taxon>Actinomycetes</taxon>
        <taxon>Micrococcales</taxon>
        <taxon>Microbacteriaceae</taxon>
        <taxon>Agromyces</taxon>
    </lineage>
</organism>